<dbReference type="EMBL" id="JACEIK010010286">
    <property type="protein sequence ID" value="MCE3215099.1"/>
    <property type="molecule type" value="Genomic_DNA"/>
</dbReference>
<feature type="compositionally biased region" description="Polar residues" evidence="1">
    <location>
        <begin position="95"/>
        <end position="108"/>
    </location>
</feature>
<name>A0ABS8WUB7_DATST</name>
<feature type="compositionally biased region" description="Low complexity" evidence="1">
    <location>
        <begin position="29"/>
        <end position="44"/>
    </location>
</feature>
<evidence type="ECO:0000256" key="1">
    <source>
        <dbReference type="SAM" id="MobiDB-lite"/>
    </source>
</evidence>
<proteinExistence type="predicted"/>
<sequence length="108" mass="11537">MTQDGIFPSVSDGSQTKEFGGAKDKRSHTSGSYSGTSSRGRGFSAKSFRPSSGRPIQVAIRLSKGGYSGRGNYSSGQGPWGYSQISSGHKGYYNHSRSTQQMSQDISK</sequence>
<evidence type="ECO:0000313" key="3">
    <source>
        <dbReference type="Proteomes" id="UP000823775"/>
    </source>
</evidence>
<evidence type="ECO:0000313" key="2">
    <source>
        <dbReference type="EMBL" id="MCE3215099.1"/>
    </source>
</evidence>
<feature type="region of interest" description="Disordered" evidence="1">
    <location>
        <begin position="1"/>
        <end position="108"/>
    </location>
</feature>
<reference evidence="2 3" key="1">
    <citation type="journal article" date="2021" name="BMC Genomics">
        <title>Datura genome reveals duplications of psychoactive alkaloid biosynthetic genes and high mutation rate following tissue culture.</title>
        <authorList>
            <person name="Rajewski A."/>
            <person name="Carter-House D."/>
            <person name="Stajich J."/>
            <person name="Litt A."/>
        </authorList>
    </citation>
    <scope>NUCLEOTIDE SEQUENCE [LARGE SCALE GENOMIC DNA]</scope>
    <source>
        <strain evidence="2">AR-01</strain>
    </source>
</reference>
<accession>A0ABS8WUB7</accession>
<protein>
    <submittedName>
        <fullName evidence="2">Uncharacterized protein</fullName>
    </submittedName>
</protein>
<keyword evidence="3" id="KW-1185">Reference proteome</keyword>
<dbReference type="Proteomes" id="UP000823775">
    <property type="component" value="Unassembled WGS sequence"/>
</dbReference>
<organism evidence="2 3">
    <name type="scientific">Datura stramonium</name>
    <name type="common">Jimsonweed</name>
    <name type="synonym">Common thornapple</name>
    <dbReference type="NCBI Taxonomy" id="4076"/>
    <lineage>
        <taxon>Eukaryota</taxon>
        <taxon>Viridiplantae</taxon>
        <taxon>Streptophyta</taxon>
        <taxon>Embryophyta</taxon>
        <taxon>Tracheophyta</taxon>
        <taxon>Spermatophyta</taxon>
        <taxon>Magnoliopsida</taxon>
        <taxon>eudicotyledons</taxon>
        <taxon>Gunneridae</taxon>
        <taxon>Pentapetalae</taxon>
        <taxon>asterids</taxon>
        <taxon>lamiids</taxon>
        <taxon>Solanales</taxon>
        <taxon>Solanaceae</taxon>
        <taxon>Solanoideae</taxon>
        <taxon>Datureae</taxon>
        <taxon>Datura</taxon>
    </lineage>
</organism>
<gene>
    <name evidence="2" type="ORF">HAX54_000809</name>
</gene>
<comment type="caution">
    <text evidence="2">The sequence shown here is derived from an EMBL/GenBank/DDBJ whole genome shotgun (WGS) entry which is preliminary data.</text>
</comment>